<dbReference type="SUPFAM" id="SSF54001">
    <property type="entry name" value="Cysteine proteinases"/>
    <property type="match status" value="1"/>
</dbReference>
<dbReference type="EMBL" id="JASCZI010272535">
    <property type="protein sequence ID" value="MED6222648.1"/>
    <property type="molecule type" value="Genomic_DNA"/>
</dbReference>
<evidence type="ECO:0000313" key="7">
    <source>
        <dbReference type="Proteomes" id="UP001341840"/>
    </source>
</evidence>
<keyword evidence="2" id="KW-0645">Protease</keyword>
<keyword evidence="7" id="KW-1185">Reference proteome</keyword>
<evidence type="ECO:0000256" key="1">
    <source>
        <dbReference type="ARBA" id="ARBA00005234"/>
    </source>
</evidence>
<evidence type="ECO:0000313" key="6">
    <source>
        <dbReference type="EMBL" id="MED6222648.1"/>
    </source>
</evidence>
<proteinExistence type="inferred from homology"/>
<feature type="domain" description="Ubiquitin-like protease family profile" evidence="5">
    <location>
        <begin position="30"/>
        <end position="57"/>
    </location>
</feature>
<feature type="region of interest" description="Disordered" evidence="4">
    <location>
        <begin position="122"/>
        <end position="141"/>
    </location>
</feature>
<dbReference type="InterPro" id="IPR038765">
    <property type="entry name" value="Papain-like_cys_pep_sf"/>
</dbReference>
<protein>
    <recommendedName>
        <fullName evidence="5">Ubiquitin-like protease family profile domain-containing protein</fullName>
    </recommendedName>
</protein>
<evidence type="ECO:0000256" key="2">
    <source>
        <dbReference type="ARBA" id="ARBA00022670"/>
    </source>
</evidence>
<accession>A0ABU6ZL38</accession>
<comment type="caution">
    <text evidence="6">The sequence shown here is derived from an EMBL/GenBank/DDBJ whole genome shotgun (WGS) entry which is preliminary data.</text>
</comment>
<sequence length="141" mass="16028">MPYLCNILNQLRVWAEAQPLLKKQTIALQLRFVNVPKQPNPTDCGVYVMKWMELIEVAALSAAQTFKLPYSIEEWSQDQLDQFKKDIVARLIMSKENTLSVEVIKQASNMTLEAITEARENMGRKPKPSAALKPLCTSFNS</sequence>
<gene>
    <name evidence="6" type="ORF">PIB30_066328</name>
</gene>
<keyword evidence="3" id="KW-0378">Hydrolase</keyword>
<dbReference type="Proteomes" id="UP001341840">
    <property type="component" value="Unassembled WGS sequence"/>
</dbReference>
<dbReference type="Gene3D" id="1.10.418.20">
    <property type="match status" value="1"/>
</dbReference>
<dbReference type="InterPro" id="IPR003653">
    <property type="entry name" value="Peptidase_C48_C"/>
</dbReference>
<evidence type="ECO:0000256" key="4">
    <source>
        <dbReference type="SAM" id="MobiDB-lite"/>
    </source>
</evidence>
<evidence type="ECO:0000259" key="5">
    <source>
        <dbReference type="Pfam" id="PF02902"/>
    </source>
</evidence>
<comment type="similarity">
    <text evidence="1">Belongs to the peptidase C48 family.</text>
</comment>
<reference evidence="6 7" key="1">
    <citation type="journal article" date="2023" name="Plants (Basel)">
        <title>Bridging the Gap: Combining Genomics and Transcriptomics Approaches to Understand Stylosanthes scabra, an Orphan Legume from the Brazilian Caatinga.</title>
        <authorList>
            <person name="Ferreira-Neto J.R.C."/>
            <person name="da Silva M.D."/>
            <person name="Binneck E."/>
            <person name="de Melo N.F."/>
            <person name="da Silva R.H."/>
            <person name="de Melo A.L.T.M."/>
            <person name="Pandolfi V."/>
            <person name="Bustamante F.O."/>
            <person name="Brasileiro-Vidal A.C."/>
            <person name="Benko-Iseppon A.M."/>
        </authorList>
    </citation>
    <scope>NUCLEOTIDE SEQUENCE [LARGE SCALE GENOMIC DNA]</scope>
    <source>
        <tissue evidence="6">Leaves</tissue>
    </source>
</reference>
<name>A0ABU6ZL38_9FABA</name>
<organism evidence="6 7">
    <name type="scientific">Stylosanthes scabra</name>
    <dbReference type="NCBI Taxonomy" id="79078"/>
    <lineage>
        <taxon>Eukaryota</taxon>
        <taxon>Viridiplantae</taxon>
        <taxon>Streptophyta</taxon>
        <taxon>Embryophyta</taxon>
        <taxon>Tracheophyta</taxon>
        <taxon>Spermatophyta</taxon>
        <taxon>Magnoliopsida</taxon>
        <taxon>eudicotyledons</taxon>
        <taxon>Gunneridae</taxon>
        <taxon>Pentapetalae</taxon>
        <taxon>rosids</taxon>
        <taxon>fabids</taxon>
        <taxon>Fabales</taxon>
        <taxon>Fabaceae</taxon>
        <taxon>Papilionoideae</taxon>
        <taxon>50 kb inversion clade</taxon>
        <taxon>dalbergioids sensu lato</taxon>
        <taxon>Dalbergieae</taxon>
        <taxon>Pterocarpus clade</taxon>
        <taxon>Stylosanthes</taxon>
    </lineage>
</organism>
<dbReference type="Pfam" id="PF02902">
    <property type="entry name" value="Peptidase_C48"/>
    <property type="match status" value="1"/>
</dbReference>
<evidence type="ECO:0000256" key="3">
    <source>
        <dbReference type="ARBA" id="ARBA00022801"/>
    </source>
</evidence>